<dbReference type="AlphaFoldDB" id="A0A669AY41"/>
<feature type="region of interest" description="Disordered" evidence="12">
    <location>
        <begin position="260"/>
        <end position="304"/>
    </location>
</feature>
<evidence type="ECO:0000313" key="13">
    <source>
        <dbReference type="Ensembl" id="ENSONIP00000028049.1"/>
    </source>
</evidence>
<dbReference type="Ensembl" id="ENSONIT00000077633.1">
    <property type="protein sequence ID" value="ENSONIP00000028049.1"/>
    <property type="gene ID" value="ENSONIG00000019603.2"/>
</dbReference>
<dbReference type="InterPro" id="IPR026756">
    <property type="entry name" value="NuSAP"/>
</dbReference>
<evidence type="ECO:0000256" key="4">
    <source>
        <dbReference type="ARBA" id="ARBA00022490"/>
    </source>
</evidence>
<feature type="compositionally biased region" description="Basic and acidic residues" evidence="12">
    <location>
        <begin position="266"/>
        <end position="293"/>
    </location>
</feature>
<keyword evidence="8" id="KW-0238">DNA-binding</keyword>
<keyword evidence="14" id="KW-1185">Reference proteome</keyword>
<gene>
    <name evidence="13" type="primary">NUSAP1</name>
    <name evidence="13" type="synonym">nusap1</name>
</gene>
<dbReference type="GO" id="GO:0040001">
    <property type="term" value="P:establishment of mitotic spindle localization"/>
    <property type="evidence" value="ECO:0007669"/>
    <property type="project" value="InterPro"/>
</dbReference>
<feature type="compositionally biased region" description="Basic and acidic residues" evidence="12">
    <location>
        <begin position="33"/>
        <end position="60"/>
    </location>
</feature>
<evidence type="ECO:0000256" key="1">
    <source>
        <dbReference type="ARBA" id="ARBA00004123"/>
    </source>
</evidence>
<keyword evidence="6" id="KW-0493">Microtubule</keyword>
<dbReference type="Pfam" id="PF16006">
    <property type="entry name" value="NUSAP"/>
    <property type="match status" value="2"/>
</dbReference>
<keyword evidence="7" id="KW-0498">Mitosis</keyword>
<reference evidence="13" key="3">
    <citation type="submission" date="2025-09" db="UniProtKB">
        <authorList>
            <consortium name="Ensembl"/>
        </authorList>
    </citation>
    <scope>IDENTIFICATION</scope>
</reference>
<comment type="similarity">
    <text evidence="3">Belongs to the NUSAP family.</text>
</comment>
<dbReference type="GO" id="GO:0008017">
    <property type="term" value="F:microtubule binding"/>
    <property type="evidence" value="ECO:0007669"/>
    <property type="project" value="TreeGrafter"/>
</dbReference>
<protein>
    <submittedName>
        <fullName evidence="13">Nucleolar and spindle associated protein 1</fullName>
    </submittedName>
</protein>
<evidence type="ECO:0000256" key="12">
    <source>
        <dbReference type="SAM" id="MobiDB-lite"/>
    </source>
</evidence>
<evidence type="ECO:0000256" key="8">
    <source>
        <dbReference type="ARBA" id="ARBA00023125"/>
    </source>
</evidence>
<evidence type="ECO:0000256" key="5">
    <source>
        <dbReference type="ARBA" id="ARBA00022618"/>
    </source>
</evidence>
<keyword evidence="5" id="KW-0132">Cell division</keyword>
<keyword evidence="4" id="KW-0963">Cytoplasm</keyword>
<feature type="compositionally biased region" description="Low complexity" evidence="12">
    <location>
        <begin position="208"/>
        <end position="222"/>
    </location>
</feature>
<comment type="subcellular location">
    <subcellularLocation>
        <location evidence="2">Cytoplasm</location>
        <location evidence="2">Cytoskeleton</location>
        <location evidence="2">Spindle</location>
    </subcellularLocation>
    <subcellularLocation>
        <location evidence="1">Nucleus</location>
    </subcellularLocation>
</comment>
<reference evidence="14" key="1">
    <citation type="submission" date="2012-01" db="EMBL/GenBank/DDBJ databases">
        <title>The Genome Sequence of Oreochromis niloticus (Nile Tilapia).</title>
        <authorList>
            <consortium name="Broad Institute Genome Assembly Team"/>
            <consortium name="Broad Institute Sequencing Platform"/>
            <person name="Di Palma F."/>
            <person name="Johnson J."/>
            <person name="Lander E.S."/>
            <person name="Lindblad-Toh K."/>
        </authorList>
    </citation>
    <scope>NUCLEOTIDE SEQUENCE [LARGE SCALE GENOMIC DNA]</scope>
</reference>
<reference evidence="13" key="2">
    <citation type="submission" date="2025-08" db="UniProtKB">
        <authorList>
            <consortium name="Ensembl"/>
        </authorList>
    </citation>
    <scope>IDENTIFICATION</scope>
</reference>
<accession>A0A669AY41</accession>
<feature type="compositionally biased region" description="Polar residues" evidence="12">
    <location>
        <begin position="173"/>
        <end position="184"/>
    </location>
</feature>
<keyword evidence="11" id="KW-0131">Cell cycle</keyword>
<evidence type="ECO:0000313" key="14">
    <source>
        <dbReference type="Proteomes" id="UP000005207"/>
    </source>
</evidence>
<dbReference type="GeneTree" id="ENSGT00390000006370"/>
<evidence type="ECO:0000256" key="10">
    <source>
        <dbReference type="ARBA" id="ARBA00023242"/>
    </source>
</evidence>
<dbReference type="GO" id="GO:0072686">
    <property type="term" value="C:mitotic spindle"/>
    <property type="evidence" value="ECO:0007669"/>
    <property type="project" value="TreeGrafter"/>
</dbReference>
<dbReference type="GO" id="GO:0000281">
    <property type="term" value="P:mitotic cytokinesis"/>
    <property type="evidence" value="ECO:0007669"/>
    <property type="project" value="InterPro"/>
</dbReference>
<dbReference type="GO" id="GO:0003677">
    <property type="term" value="F:DNA binding"/>
    <property type="evidence" value="ECO:0007669"/>
    <property type="project" value="UniProtKB-KW"/>
</dbReference>
<proteinExistence type="inferred from homology"/>
<dbReference type="GO" id="GO:0005874">
    <property type="term" value="C:microtubule"/>
    <property type="evidence" value="ECO:0007669"/>
    <property type="project" value="UniProtKB-KW"/>
</dbReference>
<evidence type="ECO:0000256" key="2">
    <source>
        <dbReference type="ARBA" id="ARBA00004186"/>
    </source>
</evidence>
<feature type="region of interest" description="Disordered" evidence="12">
    <location>
        <begin position="169"/>
        <end position="226"/>
    </location>
</feature>
<dbReference type="GO" id="GO:0005730">
    <property type="term" value="C:nucleolus"/>
    <property type="evidence" value="ECO:0007669"/>
    <property type="project" value="TreeGrafter"/>
</dbReference>
<organism evidence="13 14">
    <name type="scientific">Oreochromis niloticus</name>
    <name type="common">Nile tilapia</name>
    <name type="synonym">Tilapia nilotica</name>
    <dbReference type="NCBI Taxonomy" id="8128"/>
    <lineage>
        <taxon>Eukaryota</taxon>
        <taxon>Metazoa</taxon>
        <taxon>Chordata</taxon>
        <taxon>Craniata</taxon>
        <taxon>Vertebrata</taxon>
        <taxon>Euteleostomi</taxon>
        <taxon>Actinopterygii</taxon>
        <taxon>Neopterygii</taxon>
        <taxon>Teleostei</taxon>
        <taxon>Neoteleostei</taxon>
        <taxon>Acanthomorphata</taxon>
        <taxon>Ovalentaria</taxon>
        <taxon>Cichlomorphae</taxon>
        <taxon>Cichliformes</taxon>
        <taxon>Cichlidae</taxon>
        <taxon>African cichlids</taxon>
        <taxon>Pseudocrenilabrinae</taxon>
        <taxon>Oreochromini</taxon>
        <taxon>Oreochromis</taxon>
    </lineage>
</organism>
<feature type="compositionally biased region" description="Polar residues" evidence="12">
    <location>
        <begin position="190"/>
        <end position="200"/>
    </location>
</feature>
<evidence type="ECO:0000256" key="6">
    <source>
        <dbReference type="ARBA" id="ARBA00022701"/>
    </source>
</evidence>
<keyword evidence="10" id="KW-0539">Nucleus</keyword>
<dbReference type="PANTHER" id="PTHR15874">
    <property type="entry name" value="NUCLEOLAR AND SPINDLE-ASSOCIATED PROTEIN 1"/>
    <property type="match status" value="1"/>
</dbReference>
<evidence type="ECO:0000256" key="3">
    <source>
        <dbReference type="ARBA" id="ARBA00009702"/>
    </source>
</evidence>
<evidence type="ECO:0000256" key="11">
    <source>
        <dbReference type="ARBA" id="ARBA00023306"/>
    </source>
</evidence>
<sequence length="304" mass="33986">MIIFLFKGDTEVDASTAPCNARGGKKRKVSSTIDKEKNEPPKKIQTPNREEQQLQPAIKDEAPVTAETDFKKLHEAHFNKMESIDSYVQRKTKQMETYRNSVKELKVPNHLGGGNRRHTLLSATKKPLAKEVVSFRPSVLSTRRINVRFSEATHDNEYKRSLVKTPARMSPCVASSTPQKQTANGLKPSSVKTASFSATKTPGPFVFTGNTSTSTTPGTNKKPSFDLKASLSRPLTYKPHKGKLKPFGDVKENMAMNQSISNPHQEAYKQHKVQSREGRRAKQVQDRKQKKESILGARRGLVMA</sequence>
<dbReference type="PANTHER" id="PTHR15874:SF1">
    <property type="entry name" value="NUCLEOLAR AND SPINDLE-ASSOCIATED PROTEIN 1"/>
    <property type="match status" value="1"/>
</dbReference>
<evidence type="ECO:0000256" key="9">
    <source>
        <dbReference type="ARBA" id="ARBA00023212"/>
    </source>
</evidence>
<dbReference type="GO" id="GO:0007076">
    <property type="term" value="P:mitotic chromosome condensation"/>
    <property type="evidence" value="ECO:0007669"/>
    <property type="project" value="TreeGrafter"/>
</dbReference>
<evidence type="ECO:0000256" key="7">
    <source>
        <dbReference type="ARBA" id="ARBA00022776"/>
    </source>
</evidence>
<name>A0A669AY41_ORENI</name>
<feature type="region of interest" description="Disordered" evidence="12">
    <location>
        <begin position="14"/>
        <end position="60"/>
    </location>
</feature>
<keyword evidence="9" id="KW-0206">Cytoskeleton</keyword>
<dbReference type="Proteomes" id="UP000005207">
    <property type="component" value="Linkage group LG19"/>
</dbReference>